<protein>
    <submittedName>
        <fullName evidence="3">Uncharacterized protein LOC108564798</fullName>
    </submittedName>
</protein>
<sequence>MSSDSLSSEQLAFLEKCNYDFAHRFTEADTEYMKVYHEGIPNPPIISPWYGKTRFNRHRGGHGSRHHHNRDNYNYNKRDNDRGYNNYH</sequence>
<name>A0ABM1MXX6_NICVS</name>
<organism evidence="2 3">
    <name type="scientific">Nicrophorus vespilloides</name>
    <name type="common">Boreal carrion beetle</name>
    <dbReference type="NCBI Taxonomy" id="110193"/>
    <lineage>
        <taxon>Eukaryota</taxon>
        <taxon>Metazoa</taxon>
        <taxon>Ecdysozoa</taxon>
        <taxon>Arthropoda</taxon>
        <taxon>Hexapoda</taxon>
        <taxon>Insecta</taxon>
        <taxon>Pterygota</taxon>
        <taxon>Neoptera</taxon>
        <taxon>Endopterygota</taxon>
        <taxon>Coleoptera</taxon>
        <taxon>Polyphaga</taxon>
        <taxon>Staphyliniformia</taxon>
        <taxon>Silphidae</taxon>
        <taxon>Nicrophorinae</taxon>
        <taxon>Nicrophorus</taxon>
    </lineage>
</organism>
<dbReference type="InterPro" id="IPR028271">
    <property type="entry name" value="RAMAC"/>
</dbReference>
<dbReference type="Proteomes" id="UP000695000">
    <property type="component" value="Unplaced"/>
</dbReference>
<dbReference type="Pfam" id="PF15320">
    <property type="entry name" value="RAM"/>
    <property type="match status" value="1"/>
</dbReference>
<dbReference type="RefSeq" id="XP_017779426.1">
    <property type="nucleotide sequence ID" value="XM_017923937.1"/>
</dbReference>
<evidence type="ECO:0000313" key="2">
    <source>
        <dbReference type="Proteomes" id="UP000695000"/>
    </source>
</evidence>
<evidence type="ECO:0000256" key="1">
    <source>
        <dbReference type="SAM" id="MobiDB-lite"/>
    </source>
</evidence>
<reference evidence="3" key="1">
    <citation type="submission" date="2025-08" db="UniProtKB">
        <authorList>
            <consortium name="RefSeq"/>
        </authorList>
    </citation>
    <scope>IDENTIFICATION</scope>
    <source>
        <tissue evidence="3">Whole Larva</tissue>
    </source>
</reference>
<feature type="region of interest" description="Disordered" evidence="1">
    <location>
        <begin position="56"/>
        <end position="88"/>
    </location>
</feature>
<proteinExistence type="predicted"/>
<evidence type="ECO:0000313" key="3">
    <source>
        <dbReference type="RefSeq" id="XP_017779426.1"/>
    </source>
</evidence>
<dbReference type="GeneID" id="108564798"/>
<feature type="compositionally biased region" description="Basic residues" evidence="1">
    <location>
        <begin position="56"/>
        <end position="69"/>
    </location>
</feature>
<gene>
    <name evidence="3" type="primary">LOC108564798</name>
</gene>
<keyword evidence="2" id="KW-1185">Reference proteome</keyword>
<accession>A0ABM1MXX6</accession>